<keyword evidence="4" id="KW-1185">Reference proteome</keyword>
<feature type="coiled-coil region" evidence="1">
    <location>
        <begin position="32"/>
        <end position="66"/>
    </location>
</feature>
<sequence length="181" mass="21057">MEKIEVFLKKNFLWLLMIFIPLGILCYEVYKINDLSNKIEQETSKIRSLKRKLVSLDKRTKEKKAELKKISFENERIFRKVKTSIKYDDVTSLNSIITSLLIKHKVKVLSFKTLEETGKDPVNLILVELSTEGNEDKVIKLLDSLSNNIPLELQSLELLLPTQSLLMNLTFKAPLVRLRRP</sequence>
<keyword evidence="1" id="KW-0175">Coiled coil</keyword>
<keyword evidence="2" id="KW-0812">Transmembrane</keyword>
<organism evidence="3 4">
    <name type="scientific">Desulfurobacterium thermolithotrophum (strain DSM 11699 / BSA)</name>
    <dbReference type="NCBI Taxonomy" id="868864"/>
    <lineage>
        <taxon>Bacteria</taxon>
        <taxon>Pseudomonadati</taxon>
        <taxon>Aquificota</taxon>
        <taxon>Aquificia</taxon>
        <taxon>Desulfurobacteriales</taxon>
        <taxon>Desulfurobacteriaceae</taxon>
        <taxon>Desulfurobacterium</taxon>
    </lineage>
</organism>
<dbReference type="AlphaFoldDB" id="F0S1Z8"/>
<dbReference type="STRING" id="868864.Dester_1449"/>
<keyword evidence="2" id="KW-1133">Transmembrane helix</keyword>
<accession>F0S1Z8</accession>
<dbReference type="InParanoid" id="F0S1Z8"/>
<keyword evidence="2" id="KW-0472">Membrane</keyword>
<evidence type="ECO:0000313" key="4">
    <source>
        <dbReference type="Proteomes" id="UP000007102"/>
    </source>
</evidence>
<evidence type="ECO:0000313" key="3">
    <source>
        <dbReference type="EMBL" id="ADY74079.1"/>
    </source>
</evidence>
<protein>
    <submittedName>
        <fullName evidence="3">Uncharacterized protein</fullName>
    </submittedName>
</protein>
<dbReference type="KEGG" id="dte:Dester_1449"/>
<dbReference type="RefSeq" id="WP_013639027.1">
    <property type="nucleotide sequence ID" value="NC_015185.1"/>
</dbReference>
<proteinExistence type="predicted"/>
<gene>
    <name evidence="3" type="ordered locus">Dester_1449</name>
</gene>
<reference evidence="4" key="2">
    <citation type="submission" date="2011-02" db="EMBL/GenBank/DDBJ databases">
        <title>The complete genome of Desulfurobacterium thermolithotrophum DSM 11699.</title>
        <authorList>
            <consortium name="US DOE Joint Genome Institute (JGI-PGF)"/>
            <person name="Lucas S."/>
            <person name="Copeland A."/>
            <person name="Lapidus A."/>
            <person name="Bruce D."/>
            <person name="Goodwin L."/>
            <person name="Pitluck S."/>
            <person name="Kyrpides N."/>
            <person name="Mavromatis K."/>
            <person name="Pagani I."/>
            <person name="Ivanova N."/>
            <person name="Mikhailova N."/>
            <person name="Daligault H."/>
            <person name="Detter J.C."/>
            <person name="Tapia R."/>
            <person name="Han C."/>
            <person name="Land M."/>
            <person name="Hauser L."/>
            <person name="Markowitz V."/>
            <person name="Cheng J.-F."/>
            <person name="Hugenholtz P."/>
            <person name="Woyke T."/>
            <person name="Wu D."/>
            <person name="Spring S."/>
            <person name="Brambilla E."/>
            <person name="Klenk H.-P."/>
            <person name="Eisen J.A."/>
        </authorList>
    </citation>
    <scope>NUCLEOTIDE SEQUENCE [LARGE SCALE GENOMIC DNA]</scope>
    <source>
        <strain evidence="4">DSM 11699 / BSA</strain>
    </source>
</reference>
<dbReference type="Proteomes" id="UP000007102">
    <property type="component" value="Chromosome"/>
</dbReference>
<dbReference type="HOGENOM" id="CLU_1486801_0_0_0"/>
<name>F0S1Z8_DESTD</name>
<evidence type="ECO:0000256" key="2">
    <source>
        <dbReference type="SAM" id="Phobius"/>
    </source>
</evidence>
<dbReference type="EMBL" id="CP002543">
    <property type="protein sequence ID" value="ADY74079.1"/>
    <property type="molecule type" value="Genomic_DNA"/>
</dbReference>
<feature type="transmembrane region" description="Helical" evidence="2">
    <location>
        <begin position="12"/>
        <end position="30"/>
    </location>
</feature>
<reference evidence="3 4" key="1">
    <citation type="journal article" date="2011" name="Stand. Genomic Sci.">
        <title>Complete genome sequence of the thermophilic sulfur-reducer Desulfurobacterium thermolithotrophum type strain (BSA(T)) from a deep-sea hydrothermal vent.</title>
        <authorList>
            <person name="Goker M."/>
            <person name="Daligault H."/>
            <person name="Mwirichia R."/>
            <person name="Lapidus A."/>
            <person name="Lucas S."/>
            <person name="Deshpande S."/>
            <person name="Pagani I."/>
            <person name="Tapia R."/>
            <person name="Cheng J.F."/>
            <person name="Goodwin L."/>
            <person name="Pitluck S."/>
            <person name="Liolios K."/>
            <person name="Ivanova N."/>
            <person name="Mavromatis K."/>
            <person name="Mikhailova N."/>
            <person name="Pati A."/>
            <person name="Chen A."/>
            <person name="Palaniappan K."/>
            <person name="Han C."/>
            <person name="Land M."/>
            <person name="Hauser L."/>
            <person name="Pan C."/>
            <person name="Brambilla E.M."/>
            <person name="Rohde M."/>
            <person name="Spring S."/>
            <person name="Sikorski J."/>
            <person name="Wirth R."/>
            <person name="Detter J.C."/>
            <person name="Woyke T."/>
            <person name="Bristow J."/>
            <person name="Eisen J.A."/>
            <person name="Markowitz V."/>
            <person name="Hugenholtz P."/>
            <person name="Kyrpides N.C."/>
            <person name="Klenk H.P."/>
        </authorList>
    </citation>
    <scope>NUCLEOTIDE SEQUENCE [LARGE SCALE GENOMIC DNA]</scope>
    <source>
        <strain evidence="4">DSM 11699 / BSA</strain>
    </source>
</reference>
<evidence type="ECO:0000256" key="1">
    <source>
        <dbReference type="SAM" id="Coils"/>
    </source>
</evidence>